<reference evidence="1 2" key="1">
    <citation type="submission" date="2022-12" db="EMBL/GenBank/DDBJ databases">
        <title>Chromosome-scale assembly of the Ensete ventricosum genome.</title>
        <authorList>
            <person name="Dussert Y."/>
            <person name="Stocks J."/>
            <person name="Wendawek A."/>
            <person name="Woldeyes F."/>
            <person name="Nichols R.A."/>
            <person name="Borrell J.S."/>
        </authorList>
    </citation>
    <scope>NUCLEOTIDE SEQUENCE [LARGE SCALE GENOMIC DNA]</scope>
    <source>
        <strain evidence="2">cv. Maze</strain>
        <tissue evidence="1">Seeds</tissue>
    </source>
</reference>
<name>A0AAV8R1C8_ENSVE</name>
<keyword evidence="2" id="KW-1185">Reference proteome</keyword>
<proteinExistence type="predicted"/>
<sequence>MYGGLRASPFMSTLSSLRSKVSQTPAACPRCYLGWHLLHLRREVRRCGLPTAKLVLQDGKLQEFSRPVKASHVLRKDLARFVRNAYDMEFDDFISPIHAEDGLRPGLLYFLLSVFMLRRPLHVKEIS</sequence>
<protein>
    <submittedName>
        <fullName evidence="1">Uncharacterized protein</fullName>
    </submittedName>
</protein>
<dbReference type="Proteomes" id="UP001222027">
    <property type="component" value="Unassembled WGS sequence"/>
</dbReference>
<dbReference type="AlphaFoldDB" id="A0AAV8R1C8"/>
<accession>A0AAV8R1C8</accession>
<dbReference type="InterPro" id="IPR025322">
    <property type="entry name" value="PADRE_dom"/>
</dbReference>
<dbReference type="Pfam" id="PF14009">
    <property type="entry name" value="PADRE"/>
    <property type="match status" value="1"/>
</dbReference>
<evidence type="ECO:0000313" key="1">
    <source>
        <dbReference type="EMBL" id="KAJ8492600.1"/>
    </source>
</evidence>
<evidence type="ECO:0000313" key="2">
    <source>
        <dbReference type="Proteomes" id="UP001222027"/>
    </source>
</evidence>
<dbReference type="EMBL" id="JAQQAF010000004">
    <property type="protein sequence ID" value="KAJ8492600.1"/>
    <property type="molecule type" value="Genomic_DNA"/>
</dbReference>
<comment type="caution">
    <text evidence="1">The sequence shown here is derived from an EMBL/GenBank/DDBJ whole genome shotgun (WGS) entry which is preliminary data.</text>
</comment>
<gene>
    <name evidence="1" type="ORF">OPV22_014321</name>
</gene>
<organism evidence="1 2">
    <name type="scientific">Ensete ventricosum</name>
    <name type="common">Abyssinian banana</name>
    <name type="synonym">Musa ensete</name>
    <dbReference type="NCBI Taxonomy" id="4639"/>
    <lineage>
        <taxon>Eukaryota</taxon>
        <taxon>Viridiplantae</taxon>
        <taxon>Streptophyta</taxon>
        <taxon>Embryophyta</taxon>
        <taxon>Tracheophyta</taxon>
        <taxon>Spermatophyta</taxon>
        <taxon>Magnoliopsida</taxon>
        <taxon>Liliopsida</taxon>
        <taxon>Zingiberales</taxon>
        <taxon>Musaceae</taxon>
        <taxon>Ensete</taxon>
    </lineage>
</organism>